<dbReference type="HOGENOM" id="CLU_052626_4_1_11"/>
<reference evidence="1 2" key="1">
    <citation type="submission" date="2013-02" db="EMBL/GenBank/DDBJ databases">
        <title>The complete genome sequence of Corynebacterium vitaeruminis DSM 20294.</title>
        <authorList>
            <person name="Ruckert C."/>
            <person name="Albersmeier A."/>
            <person name="Kalinowski J."/>
        </authorList>
    </citation>
    <scope>NUCLEOTIDE SEQUENCE [LARGE SCALE GENOMIC DNA]</scope>
    <source>
        <strain evidence="2">ATCC 10234</strain>
    </source>
</reference>
<dbReference type="AlphaFoldDB" id="W5Y4J7"/>
<protein>
    <recommendedName>
        <fullName evidence="3">DUF559 domain-containing protein</fullName>
    </recommendedName>
</protein>
<evidence type="ECO:0000313" key="1">
    <source>
        <dbReference type="EMBL" id="AHI23839.1"/>
    </source>
</evidence>
<dbReference type="InterPro" id="IPR011335">
    <property type="entry name" value="Restrct_endonuc-II-like"/>
</dbReference>
<accession>W5Y4J7</accession>
<dbReference type="eggNOG" id="COG2852">
    <property type="taxonomic scope" value="Bacteria"/>
</dbReference>
<gene>
    <name evidence="1" type="ORF">B843_12315</name>
</gene>
<dbReference type="EMBL" id="CP004353">
    <property type="protein sequence ID" value="AHI23839.1"/>
    <property type="molecule type" value="Genomic_DNA"/>
</dbReference>
<dbReference type="SUPFAM" id="SSF52980">
    <property type="entry name" value="Restriction endonuclease-like"/>
    <property type="match status" value="1"/>
</dbReference>
<sequence length="311" mass="34578">MRSGIHLTRGQPEKRRKEIYAQARKGELAKLCAGVYINGGLYSKLPAWHQFMCRSLAHLHANPSLIGAGKAALAIRGLPYGDVPWEVEAYGIGRSRRKSIIVHPPPRKTQLTAQRMALKPLTVRVTSIVDAVVDCARWHGVVDGLVAADACLNRQLVSMAALERNVESKTGMTGIGAAREVLVRASALSESPQETRLRYLMEEAGFRDFIQQVTVRGHDGEFIGRVDFLFPALWAAVEYDGKDKYRGTFGDEPVDAMRKDLARQHALSSVGLTVVRVDSESMRTGRWLRSLEAARKSNSSRGEFPRELWSR</sequence>
<evidence type="ECO:0008006" key="3">
    <source>
        <dbReference type="Google" id="ProtNLM"/>
    </source>
</evidence>
<dbReference type="Proteomes" id="UP000019222">
    <property type="component" value="Chromosome"/>
</dbReference>
<keyword evidence="2" id="KW-1185">Reference proteome</keyword>
<dbReference type="PATRIC" id="fig|1224164.3.peg.2486"/>
<proteinExistence type="predicted"/>
<evidence type="ECO:0000313" key="2">
    <source>
        <dbReference type="Proteomes" id="UP000019222"/>
    </source>
</evidence>
<name>W5Y4J7_9CORY</name>
<organism evidence="1 2">
    <name type="scientific">Corynebacterium vitaeruminis DSM 20294</name>
    <dbReference type="NCBI Taxonomy" id="1224164"/>
    <lineage>
        <taxon>Bacteria</taxon>
        <taxon>Bacillati</taxon>
        <taxon>Actinomycetota</taxon>
        <taxon>Actinomycetes</taxon>
        <taxon>Mycobacteriales</taxon>
        <taxon>Corynebacteriaceae</taxon>
        <taxon>Corynebacterium</taxon>
    </lineage>
</organism>
<dbReference type="STRING" id="1224164.B843_12315"/>
<dbReference type="KEGG" id="cvt:B843_12315"/>